<gene>
    <name evidence="2" type="ORF">A2209_04005</name>
</gene>
<feature type="transmembrane region" description="Helical" evidence="1">
    <location>
        <begin position="336"/>
        <end position="361"/>
    </location>
</feature>
<dbReference type="EMBL" id="MGBG01000013">
    <property type="protein sequence ID" value="OGK64837.1"/>
    <property type="molecule type" value="Genomic_DNA"/>
</dbReference>
<dbReference type="AlphaFoldDB" id="A0A1F7KAE4"/>
<name>A0A1F7KAE4_9BACT</name>
<feature type="transmembrane region" description="Helical" evidence="1">
    <location>
        <begin position="140"/>
        <end position="159"/>
    </location>
</feature>
<dbReference type="Proteomes" id="UP000178450">
    <property type="component" value="Unassembled WGS sequence"/>
</dbReference>
<keyword evidence="1" id="KW-0812">Transmembrane</keyword>
<evidence type="ECO:0000256" key="1">
    <source>
        <dbReference type="SAM" id="Phobius"/>
    </source>
</evidence>
<sequence>MKRNFWFGLICTLLFLIPLLWFRADLYSLGEDDTGLSYFNTKGTLNEALSAWYSSDHIPRFEQFAGHALVFNLFLTALRKLTLEQINIQQLIWGLLLSLSFFYIVKVLELFARRRSPAFYLAGLFYSLAPYFFIVEYYFLMPSTFGIVLAPAVFYYYFLALKKNSNLPLFKGAILTLVLSRVLTTPAFINFMTFFGLFILVWGRFNLNWRDFKRNLQRFFVYGVLIVFINIILLLPTLFSLFTDNNSGLRQTYGARNEADYMLNMLSYTHSEIKEIRFIYYLTNIFPETIARLQGFRNYGFYPQYINHFFALSLSLSFFILLGIRDKMNRSKRETLPFLILFIVCLLFISVNLIEALKQFYSFLMIKTPIFNMNRIPSMKFHLSYLFYFSLLTGLAIEDLLRNRMRRFTLVFTIYGFIAVLLPSFIFLNGRFFRDEIPNNWVKAMKFDQTYLDLTKYVRNELRDDTRLLLFPLGYGFGAFIPGDNPNQTYRAMTTGFKTFTKLNLFGNLKILRLQTDSTINQMVEDYFYRHDLSALYSLTKKLNIKYILYIKNIKHLKPFAEIIPVYTYKSPSYFAAVNKKQPVYENTKFALYKVKNYNDLSQISTGDKDTRLSFQKIADFMYLIKIRTKSTESLLFQELFSPGWKLYPISEAEFDCKHPLNLAKNYPEISECKHLNDNWLGNLKLSRFFFKKGFDLPHGVFDGYANIWKINTHEQTRYYALIFEWQKIYVASALFSGLVLVLYLVNIYRNQNEK</sequence>
<evidence type="ECO:0000313" key="2">
    <source>
        <dbReference type="EMBL" id="OGK64837.1"/>
    </source>
</evidence>
<organism evidence="2 3">
    <name type="scientific">Candidatus Roizmanbacteria bacterium RIFOXYA1_FULL_41_12</name>
    <dbReference type="NCBI Taxonomy" id="1802082"/>
    <lineage>
        <taxon>Bacteria</taxon>
        <taxon>Candidatus Roizmaniibacteriota</taxon>
    </lineage>
</organism>
<reference evidence="2 3" key="1">
    <citation type="journal article" date="2016" name="Nat. Commun.">
        <title>Thousands of microbial genomes shed light on interconnected biogeochemical processes in an aquifer system.</title>
        <authorList>
            <person name="Anantharaman K."/>
            <person name="Brown C.T."/>
            <person name="Hug L.A."/>
            <person name="Sharon I."/>
            <person name="Castelle C.J."/>
            <person name="Probst A.J."/>
            <person name="Thomas B.C."/>
            <person name="Singh A."/>
            <person name="Wilkins M.J."/>
            <person name="Karaoz U."/>
            <person name="Brodie E.L."/>
            <person name="Williams K.H."/>
            <person name="Hubbard S.S."/>
            <person name="Banfield J.F."/>
        </authorList>
    </citation>
    <scope>NUCLEOTIDE SEQUENCE [LARGE SCALE GENOMIC DNA]</scope>
</reference>
<comment type="caution">
    <text evidence="2">The sequence shown here is derived from an EMBL/GenBank/DDBJ whole genome shotgun (WGS) entry which is preliminary data.</text>
</comment>
<feature type="transmembrane region" description="Helical" evidence="1">
    <location>
        <begin position="189"/>
        <end position="207"/>
    </location>
</feature>
<feature type="transmembrane region" description="Helical" evidence="1">
    <location>
        <begin position="381"/>
        <end position="401"/>
    </location>
</feature>
<feature type="transmembrane region" description="Helical" evidence="1">
    <location>
        <begin position="88"/>
        <end position="105"/>
    </location>
</feature>
<accession>A0A1F7KAE4</accession>
<feature type="transmembrane region" description="Helical" evidence="1">
    <location>
        <begin position="408"/>
        <end position="428"/>
    </location>
</feature>
<feature type="transmembrane region" description="Helical" evidence="1">
    <location>
        <begin position="117"/>
        <end position="134"/>
    </location>
</feature>
<keyword evidence="1" id="KW-0472">Membrane</keyword>
<evidence type="ECO:0000313" key="3">
    <source>
        <dbReference type="Proteomes" id="UP000178450"/>
    </source>
</evidence>
<feature type="transmembrane region" description="Helical" evidence="1">
    <location>
        <begin position="166"/>
        <end position="183"/>
    </location>
</feature>
<protein>
    <submittedName>
        <fullName evidence="2">Uncharacterized protein</fullName>
    </submittedName>
</protein>
<feature type="transmembrane region" description="Helical" evidence="1">
    <location>
        <begin position="219"/>
        <end position="242"/>
    </location>
</feature>
<feature type="transmembrane region" description="Helical" evidence="1">
    <location>
        <begin position="305"/>
        <end position="324"/>
    </location>
</feature>
<keyword evidence="1" id="KW-1133">Transmembrane helix</keyword>
<feature type="transmembrane region" description="Helical" evidence="1">
    <location>
        <begin position="729"/>
        <end position="749"/>
    </location>
</feature>
<proteinExistence type="predicted"/>